<evidence type="ECO:0000313" key="1">
    <source>
        <dbReference type="EMBL" id="ETO06232.1"/>
    </source>
</evidence>
<keyword evidence="2" id="KW-1185">Reference proteome</keyword>
<name>X6LYI7_RETFI</name>
<evidence type="ECO:0000313" key="2">
    <source>
        <dbReference type="Proteomes" id="UP000023152"/>
    </source>
</evidence>
<dbReference type="SMART" id="SM00028">
    <property type="entry name" value="TPR"/>
    <property type="match status" value="2"/>
</dbReference>
<sequence>MSFYKAYVNYEGKRHAIILSNLTMEHLKKQIFRVTERTHTDGLLITDVDERNGLIETDESVVYSFKNGPALFTVRFQSNTKCRYQIGESDSKVKEDDQSAIKKENISKTLDFRKHWSNNWRRSNAEAAKIVEQMMYNKEKGLIVVTLNKKMNGNLYSILALANDNNIKKKKFEDYCMYVIKRDVVVLKVAVDGNIYVVDCKLECDGLVNVTTQIFVTSKAIVDERLKQFIHFIPWNTKMHHDIPVQLQELEDNARKCRKQGSFDESIVYSQKYLQIASDNFEFYHYTAMGYHLLGIIYDNKKEHEKEIECYENALTVRKKIFGNTNVCNADLHWNLGLTFKIIGKREISSKHFEEAWKIYSIVLGEWNIETLRAKRKIKQ</sequence>
<comment type="caution">
    <text evidence="1">The sequence shown here is derived from an EMBL/GenBank/DDBJ whole genome shotgun (WGS) entry which is preliminary data.</text>
</comment>
<dbReference type="Gene3D" id="1.25.40.10">
    <property type="entry name" value="Tetratricopeptide repeat domain"/>
    <property type="match status" value="1"/>
</dbReference>
<evidence type="ECO:0008006" key="3">
    <source>
        <dbReference type="Google" id="ProtNLM"/>
    </source>
</evidence>
<dbReference type="EMBL" id="ASPP01027342">
    <property type="protein sequence ID" value="ETO06232.1"/>
    <property type="molecule type" value="Genomic_DNA"/>
</dbReference>
<dbReference type="InterPro" id="IPR019734">
    <property type="entry name" value="TPR_rpt"/>
</dbReference>
<reference evidence="1 2" key="1">
    <citation type="journal article" date="2013" name="Curr. Biol.">
        <title>The Genome of the Foraminiferan Reticulomyxa filosa.</title>
        <authorList>
            <person name="Glockner G."/>
            <person name="Hulsmann N."/>
            <person name="Schleicher M."/>
            <person name="Noegel A.A."/>
            <person name="Eichinger L."/>
            <person name="Gallinger C."/>
            <person name="Pawlowski J."/>
            <person name="Sierra R."/>
            <person name="Euteneuer U."/>
            <person name="Pillet L."/>
            <person name="Moustafa A."/>
            <person name="Platzer M."/>
            <person name="Groth M."/>
            <person name="Szafranski K."/>
            <person name="Schliwa M."/>
        </authorList>
    </citation>
    <scope>NUCLEOTIDE SEQUENCE [LARGE SCALE GENOMIC DNA]</scope>
</reference>
<dbReference type="SUPFAM" id="SSF48452">
    <property type="entry name" value="TPR-like"/>
    <property type="match status" value="1"/>
</dbReference>
<dbReference type="Proteomes" id="UP000023152">
    <property type="component" value="Unassembled WGS sequence"/>
</dbReference>
<proteinExistence type="predicted"/>
<dbReference type="Pfam" id="PF13181">
    <property type="entry name" value="TPR_8"/>
    <property type="match status" value="1"/>
</dbReference>
<dbReference type="AlphaFoldDB" id="X6LYI7"/>
<protein>
    <recommendedName>
        <fullName evidence="3">Tetratricopeptide repeat protein</fullName>
    </recommendedName>
</protein>
<gene>
    <name evidence="1" type="ORF">RFI_31164</name>
</gene>
<accession>X6LYI7</accession>
<dbReference type="InterPro" id="IPR011990">
    <property type="entry name" value="TPR-like_helical_dom_sf"/>
</dbReference>
<organism evidence="1 2">
    <name type="scientific">Reticulomyxa filosa</name>
    <dbReference type="NCBI Taxonomy" id="46433"/>
    <lineage>
        <taxon>Eukaryota</taxon>
        <taxon>Sar</taxon>
        <taxon>Rhizaria</taxon>
        <taxon>Retaria</taxon>
        <taxon>Foraminifera</taxon>
        <taxon>Monothalamids</taxon>
        <taxon>Reticulomyxidae</taxon>
        <taxon>Reticulomyxa</taxon>
    </lineage>
</organism>